<gene>
    <name evidence="2" type="ORF">CCS01_20560</name>
</gene>
<name>A0A2S6N5V7_RHOGL</name>
<dbReference type="Gene3D" id="3.30.420.10">
    <property type="entry name" value="Ribonuclease H-like superfamily/Ribonuclease H"/>
    <property type="match status" value="1"/>
</dbReference>
<organism evidence="2 3">
    <name type="scientific">Rhodopila globiformis</name>
    <name type="common">Rhodopseudomonas globiformis</name>
    <dbReference type="NCBI Taxonomy" id="1071"/>
    <lineage>
        <taxon>Bacteria</taxon>
        <taxon>Pseudomonadati</taxon>
        <taxon>Pseudomonadota</taxon>
        <taxon>Alphaproteobacteria</taxon>
        <taxon>Acetobacterales</taxon>
        <taxon>Acetobacteraceae</taxon>
        <taxon>Rhodopila</taxon>
    </lineage>
</organism>
<evidence type="ECO:0000313" key="2">
    <source>
        <dbReference type="EMBL" id="PPQ30000.1"/>
    </source>
</evidence>
<dbReference type="Pfam" id="PF13358">
    <property type="entry name" value="DDE_3"/>
    <property type="match status" value="1"/>
</dbReference>
<protein>
    <submittedName>
        <fullName evidence="2">Transposase</fullName>
    </submittedName>
</protein>
<dbReference type="InterPro" id="IPR036397">
    <property type="entry name" value="RNaseH_sf"/>
</dbReference>
<dbReference type="PANTHER" id="PTHR46564:SF1">
    <property type="entry name" value="TRANSPOSASE"/>
    <property type="match status" value="1"/>
</dbReference>
<evidence type="ECO:0000313" key="3">
    <source>
        <dbReference type="Proteomes" id="UP000239724"/>
    </source>
</evidence>
<evidence type="ECO:0000259" key="1">
    <source>
        <dbReference type="Pfam" id="PF13358"/>
    </source>
</evidence>
<dbReference type="Proteomes" id="UP000239724">
    <property type="component" value="Unassembled WGS sequence"/>
</dbReference>
<dbReference type="GO" id="GO:0003676">
    <property type="term" value="F:nucleic acid binding"/>
    <property type="evidence" value="ECO:0007669"/>
    <property type="project" value="InterPro"/>
</dbReference>
<comment type="caution">
    <text evidence="2">The sequence shown here is derived from an EMBL/GenBank/DDBJ whole genome shotgun (WGS) entry which is preliminary data.</text>
</comment>
<dbReference type="AlphaFoldDB" id="A0A2S6N5V7"/>
<sequence>MARLYGRSRWGQRAYSTVPFGHRKRLTVLGALGTDGLIASMSVEVATNGTIFAAFLEQVLLPELRRRKPDAVLVMDNLRPHKTAEVRAVLDRSGFPYRYLPQYSPDLDPMEPAWAKVKSELRRVGARTVDALQEAIGPALGSITPRDAVGFFRHCGYICPD</sequence>
<proteinExistence type="predicted"/>
<keyword evidence="3" id="KW-1185">Reference proteome</keyword>
<feature type="domain" description="Tc1-like transposase DDE" evidence="1">
    <location>
        <begin position="3"/>
        <end position="132"/>
    </location>
</feature>
<dbReference type="EMBL" id="NHRY01000219">
    <property type="protein sequence ID" value="PPQ30000.1"/>
    <property type="molecule type" value="Genomic_DNA"/>
</dbReference>
<dbReference type="PANTHER" id="PTHR46564">
    <property type="entry name" value="TRANSPOSASE"/>
    <property type="match status" value="1"/>
</dbReference>
<reference evidence="2 3" key="1">
    <citation type="journal article" date="2018" name="Arch. Microbiol.">
        <title>New insights into the metabolic potential of the phototrophic purple bacterium Rhodopila globiformis DSM 161(T) from its draft genome sequence and evidence for a vanadium-dependent nitrogenase.</title>
        <authorList>
            <person name="Imhoff J.F."/>
            <person name="Rahn T."/>
            <person name="Kunzel S."/>
            <person name="Neulinger S.C."/>
        </authorList>
    </citation>
    <scope>NUCLEOTIDE SEQUENCE [LARGE SCALE GENOMIC DNA]</scope>
    <source>
        <strain evidence="2 3">DSM 161</strain>
    </source>
</reference>
<accession>A0A2S6N5V7</accession>
<dbReference type="InterPro" id="IPR038717">
    <property type="entry name" value="Tc1-like_DDE_dom"/>
</dbReference>